<protein>
    <recommendedName>
        <fullName evidence="2">G domain-containing protein</fullName>
    </recommendedName>
</protein>
<dbReference type="GO" id="GO:0005525">
    <property type="term" value="F:GTP binding"/>
    <property type="evidence" value="ECO:0007669"/>
    <property type="project" value="InterPro"/>
</dbReference>
<evidence type="ECO:0000256" key="1">
    <source>
        <dbReference type="SAM" id="MobiDB-lite"/>
    </source>
</evidence>
<evidence type="ECO:0000313" key="3">
    <source>
        <dbReference type="EMBL" id="KAK7682563.1"/>
    </source>
</evidence>
<dbReference type="PANTHER" id="PTHR10903:SF184">
    <property type="entry name" value="GTP-BINDING PROTEIN A"/>
    <property type="match status" value="1"/>
</dbReference>
<sequence length="433" mass="48667">MAASQDSPVTIAVMGATGAGKSTFINLVSDSQLGVGFGLESCTSDVQISLPFTLDGRIVTFIDTPGFDDTVKTEAEILRRIADFLSATYESGRKLNGVIFLHRISDYRMGGVARKNFRLFKKLCGDDALKSVVIATNMWADVTPEVGAIRESELSTNDLFFKPALEKGAKFVRHDNTLESAHKIIREIMGFPPAALSIQKELVDEHKSIGQTAAGQDLKAELEVQIRKQKEEMDGIKAEIQGIIAEKDQKHQEELDDLNISLSAVRKQLSAFEAERNKLREENESYKRDNEEKTNKLLAAMKEREDQLRALEAHSAKQMETIQALQESLVSVEDQLRSQAEEKEKAHASLKSLADEHRQEVSRIREEFEQKLEAARREKERQEKERQQQAQQWGPRPVLAQWASAQLQTPPPPRGRMPLTQLVALAVNHFLRV</sequence>
<evidence type="ECO:0000259" key="2">
    <source>
        <dbReference type="Pfam" id="PF01926"/>
    </source>
</evidence>
<dbReference type="SUPFAM" id="SSF52540">
    <property type="entry name" value="P-loop containing nucleoside triphosphate hydrolases"/>
    <property type="match status" value="1"/>
</dbReference>
<dbReference type="Proteomes" id="UP001385951">
    <property type="component" value="Unassembled WGS sequence"/>
</dbReference>
<feature type="domain" description="G" evidence="2">
    <location>
        <begin position="10"/>
        <end position="77"/>
    </location>
</feature>
<dbReference type="PANTHER" id="PTHR10903">
    <property type="entry name" value="GTPASE, IMAP FAMILY MEMBER-RELATED"/>
    <property type="match status" value="1"/>
</dbReference>
<proteinExistence type="predicted"/>
<feature type="compositionally biased region" description="Basic and acidic residues" evidence="1">
    <location>
        <begin position="375"/>
        <end position="387"/>
    </location>
</feature>
<dbReference type="Pfam" id="PF01926">
    <property type="entry name" value="MMR_HSR1"/>
    <property type="match status" value="1"/>
</dbReference>
<name>A0AAW0FY84_9APHY</name>
<dbReference type="InterPro" id="IPR045058">
    <property type="entry name" value="GIMA/IAN/Toc"/>
</dbReference>
<dbReference type="InterPro" id="IPR027417">
    <property type="entry name" value="P-loop_NTPase"/>
</dbReference>
<comment type="caution">
    <text evidence="3">The sequence shown here is derived from an EMBL/GenBank/DDBJ whole genome shotgun (WGS) entry which is preliminary data.</text>
</comment>
<feature type="region of interest" description="Disordered" evidence="1">
    <location>
        <begin position="336"/>
        <end position="358"/>
    </location>
</feature>
<dbReference type="CDD" id="cd00882">
    <property type="entry name" value="Ras_like_GTPase"/>
    <property type="match status" value="1"/>
</dbReference>
<dbReference type="EMBL" id="JASBNA010000035">
    <property type="protein sequence ID" value="KAK7682563.1"/>
    <property type="molecule type" value="Genomic_DNA"/>
</dbReference>
<dbReference type="AlphaFoldDB" id="A0AAW0FY84"/>
<keyword evidence="4" id="KW-1185">Reference proteome</keyword>
<accession>A0AAW0FY84</accession>
<gene>
    <name evidence="3" type="ORF">QCA50_014363</name>
</gene>
<organism evidence="3 4">
    <name type="scientific">Cerrena zonata</name>
    <dbReference type="NCBI Taxonomy" id="2478898"/>
    <lineage>
        <taxon>Eukaryota</taxon>
        <taxon>Fungi</taxon>
        <taxon>Dikarya</taxon>
        <taxon>Basidiomycota</taxon>
        <taxon>Agaricomycotina</taxon>
        <taxon>Agaricomycetes</taxon>
        <taxon>Polyporales</taxon>
        <taxon>Cerrenaceae</taxon>
        <taxon>Cerrena</taxon>
    </lineage>
</organism>
<dbReference type="Gene3D" id="3.40.50.300">
    <property type="entry name" value="P-loop containing nucleotide triphosphate hydrolases"/>
    <property type="match status" value="1"/>
</dbReference>
<evidence type="ECO:0000313" key="4">
    <source>
        <dbReference type="Proteomes" id="UP001385951"/>
    </source>
</evidence>
<reference evidence="3 4" key="1">
    <citation type="submission" date="2022-09" db="EMBL/GenBank/DDBJ databases">
        <authorList>
            <person name="Palmer J.M."/>
        </authorList>
    </citation>
    <scope>NUCLEOTIDE SEQUENCE [LARGE SCALE GENOMIC DNA]</scope>
    <source>
        <strain evidence="3 4">DSM 7382</strain>
    </source>
</reference>
<dbReference type="InterPro" id="IPR006073">
    <property type="entry name" value="GTP-bd"/>
</dbReference>
<feature type="region of interest" description="Disordered" evidence="1">
    <location>
        <begin position="375"/>
        <end position="398"/>
    </location>
</feature>